<keyword evidence="5" id="KW-1185">Reference proteome</keyword>
<evidence type="ECO:0000256" key="1">
    <source>
        <dbReference type="SAM" id="MobiDB-lite"/>
    </source>
</evidence>
<dbReference type="InterPro" id="IPR020012">
    <property type="entry name" value="LysM_FimV"/>
</dbReference>
<feature type="region of interest" description="Disordered" evidence="1">
    <location>
        <begin position="299"/>
        <end position="339"/>
    </location>
</feature>
<dbReference type="RefSeq" id="WP_386849680.1">
    <property type="nucleotide sequence ID" value="NZ_JBHUIG010000054.1"/>
</dbReference>
<feature type="compositionally biased region" description="Low complexity" evidence="1">
    <location>
        <begin position="182"/>
        <end position="207"/>
    </location>
</feature>
<evidence type="ECO:0000313" key="5">
    <source>
        <dbReference type="Proteomes" id="UP001597287"/>
    </source>
</evidence>
<protein>
    <submittedName>
        <fullName evidence="4">FimV/HubP family polar landmark protein</fullName>
    </submittedName>
</protein>
<organism evidence="4 5">
    <name type="scientific">Delftia deserti</name>
    <dbReference type="NCBI Taxonomy" id="1651218"/>
    <lineage>
        <taxon>Bacteria</taxon>
        <taxon>Pseudomonadati</taxon>
        <taxon>Pseudomonadota</taxon>
        <taxon>Betaproteobacteria</taxon>
        <taxon>Burkholderiales</taxon>
        <taxon>Comamonadaceae</taxon>
        <taxon>Delftia</taxon>
    </lineage>
</organism>
<dbReference type="InterPro" id="IPR036779">
    <property type="entry name" value="LysM_dom_sf"/>
</dbReference>
<feature type="region of interest" description="Disordered" evidence="1">
    <location>
        <begin position="759"/>
        <end position="781"/>
    </location>
</feature>
<dbReference type="Proteomes" id="UP001597287">
    <property type="component" value="Unassembled WGS sequence"/>
</dbReference>
<dbReference type="InterPro" id="IPR020011">
    <property type="entry name" value="FimV_C"/>
</dbReference>
<dbReference type="InterPro" id="IPR057840">
    <property type="entry name" value="FimV_N"/>
</dbReference>
<name>A0ABW5F2N0_9BURK</name>
<keyword evidence="2" id="KW-0732">Signal</keyword>
<feature type="region of interest" description="Disordered" evidence="1">
    <location>
        <begin position="722"/>
        <end position="744"/>
    </location>
</feature>
<dbReference type="InterPro" id="IPR038440">
    <property type="entry name" value="FimV_C_sf"/>
</dbReference>
<dbReference type="NCBIfam" id="TIGR03504">
    <property type="entry name" value="FimV_Cterm"/>
    <property type="match status" value="1"/>
</dbReference>
<feature type="compositionally biased region" description="Polar residues" evidence="1">
    <location>
        <begin position="548"/>
        <end position="566"/>
    </location>
</feature>
<proteinExistence type="predicted"/>
<dbReference type="Gene3D" id="1.20.58.2200">
    <property type="match status" value="1"/>
</dbReference>
<feature type="region of interest" description="Disordered" evidence="1">
    <location>
        <begin position="142"/>
        <end position="211"/>
    </location>
</feature>
<feature type="compositionally biased region" description="Low complexity" evidence="1">
    <location>
        <begin position="443"/>
        <end position="459"/>
    </location>
</feature>
<dbReference type="Gene3D" id="3.10.350.10">
    <property type="entry name" value="LysM domain"/>
    <property type="match status" value="1"/>
</dbReference>
<feature type="signal peptide" evidence="2">
    <location>
        <begin position="1"/>
        <end position="26"/>
    </location>
</feature>
<evidence type="ECO:0000259" key="3">
    <source>
        <dbReference type="Pfam" id="PF25800"/>
    </source>
</evidence>
<feature type="compositionally biased region" description="Low complexity" evidence="1">
    <location>
        <begin position="142"/>
        <end position="174"/>
    </location>
</feature>
<dbReference type="EMBL" id="JBHUIG010000054">
    <property type="protein sequence ID" value="MFD2323397.1"/>
    <property type="molecule type" value="Genomic_DNA"/>
</dbReference>
<comment type="caution">
    <text evidence="4">The sequence shown here is derived from an EMBL/GenBank/DDBJ whole genome shotgun (WGS) entry which is preliminary data.</text>
</comment>
<feature type="chain" id="PRO_5046126395" evidence="2">
    <location>
        <begin position="27"/>
        <end position="969"/>
    </location>
</feature>
<feature type="compositionally biased region" description="Pro residues" evidence="1">
    <location>
        <begin position="460"/>
        <end position="476"/>
    </location>
</feature>
<dbReference type="NCBIfam" id="TIGR03505">
    <property type="entry name" value="FimV_core"/>
    <property type="match status" value="1"/>
</dbReference>
<evidence type="ECO:0000256" key="2">
    <source>
        <dbReference type="SAM" id="SignalP"/>
    </source>
</evidence>
<feature type="region of interest" description="Disordered" evidence="1">
    <location>
        <begin position="443"/>
        <end position="478"/>
    </location>
</feature>
<feature type="region of interest" description="Disordered" evidence="1">
    <location>
        <begin position="818"/>
        <end position="843"/>
    </location>
</feature>
<accession>A0ABW5F2N0</accession>
<feature type="compositionally biased region" description="Basic and acidic residues" evidence="1">
    <location>
        <begin position="764"/>
        <end position="775"/>
    </location>
</feature>
<feature type="region of interest" description="Disordered" evidence="1">
    <location>
        <begin position="540"/>
        <end position="570"/>
    </location>
</feature>
<feature type="domain" description="FimV N-terminal" evidence="3">
    <location>
        <begin position="27"/>
        <end position="134"/>
    </location>
</feature>
<sequence length="969" mass="99138">MHRWKLSVLATAAVVSVALPASEAWALALGRVNVQSALGEPLRAEVEIPQITAAEAEGLRVGVASPGVFRTQGMEYNATASQVRVSVQRRADGSAVLRLTSTQPVNEPFVDLVIDASWASGNLQRNYTLLLDPPTLQKLPPAVTAAAQASAPEPAAAPRRAVPAPSQAASQAAAGNTEESRPAPAAQRRAAPAARERAAAAPAPSEASEVRIKTGDTAGRIAAAHLPAGVSLDQMLVAMLRTNPKVFINGNVNRMRSGAVLTVPDEATAQATSPREARQIVAAQSRDFNQFRRQLASAAPAAPVASANREASGSVQAQVEDRKPSTAAPDKLTLSKGAVKGVEADERLAKQKQSDDQASRTAELQRNMSELSQIAAATKPAEGAAAAPASAASGTANGVAVPGAPTVPAAPEAAAPQTTPAAPAAPADAAAAAAAPTAAPDAAANAAGSAAPTAETAPATPAPAEPPKPKPAPAPAAPIAEPSFIDTLLEDPAIPLAGAALLALLLGYGGYRVMQRRRAAAASSESAFGDSQLAADSFFGASGGQRVDTGTSSQLSGTSMHYSPSQLDAGDVDPVAEADVYLAYGRDLQAEEILKEALRTDPNRTALHQKLADIYAKRHDRKAFEAVAQTLHGLTQGKGVDWQRLADQGRILDPENALYQPAGSAPLSAAAVAGGATVAAAGLAAASLATSRPLDMDVHREGPATLPMDLDMDLNMDLPGGLADASLPAQHASPLPAPAPMPSEQDFAALEPTLRAPLEATPSAKDDTPRIEPRVEPPVASLDMPGFQPTAHASLTDALNHSNAMDDMRPTEMLSLDMPGSQATDSFPATEPSPLTSSTTDDSHAKTELLSLDAMEFNLEGLSTATPAPTPATPQAGGVLETAAEAKPEPAESLEFDLGSLSLDLGNDTPAVATPPSAPEDPLATKLALAQEFNAIGDSDGARTLIEEVIAEAHGDLKARAQRLLAEID</sequence>
<feature type="region of interest" description="Disordered" evidence="1">
    <location>
        <begin position="409"/>
        <end position="428"/>
    </location>
</feature>
<gene>
    <name evidence="4" type="ORF">ACFSPV_32420</name>
</gene>
<evidence type="ECO:0000313" key="4">
    <source>
        <dbReference type="EMBL" id="MFD2323397.1"/>
    </source>
</evidence>
<reference evidence="5" key="1">
    <citation type="journal article" date="2019" name="Int. J. Syst. Evol. Microbiol.">
        <title>The Global Catalogue of Microorganisms (GCM) 10K type strain sequencing project: providing services to taxonomists for standard genome sequencing and annotation.</title>
        <authorList>
            <consortium name="The Broad Institute Genomics Platform"/>
            <consortium name="The Broad Institute Genome Sequencing Center for Infectious Disease"/>
            <person name="Wu L."/>
            <person name="Ma J."/>
        </authorList>
    </citation>
    <scope>NUCLEOTIDE SEQUENCE [LARGE SCALE GENOMIC DNA]</scope>
    <source>
        <strain evidence="5">CCUG 62793</strain>
    </source>
</reference>
<dbReference type="Pfam" id="PF25800">
    <property type="entry name" value="FimV_N"/>
    <property type="match status" value="1"/>
</dbReference>